<sequence>MKICIRLTRLKLRESSNICFKFVNLLLVGKNTKTLSINSLLS</sequence>
<organism evidence="1 2">
    <name type="scientific">Chironomus riparius</name>
    <dbReference type="NCBI Taxonomy" id="315576"/>
    <lineage>
        <taxon>Eukaryota</taxon>
        <taxon>Metazoa</taxon>
        <taxon>Ecdysozoa</taxon>
        <taxon>Arthropoda</taxon>
        <taxon>Hexapoda</taxon>
        <taxon>Insecta</taxon>
        <taxon>Pterygota</taxon>
        <taxon>Neoptera</taxon>
        <taxon>Endopterygota</taxon>
        <taxon>Diptera</taxon>
        <taxon>Nematocera</taxon>
        <taxon>Chironomoidea</taxon>
        <taxon>Chironomidae</taxon>
        <taxon>Chironominae</taxon>
        <taxon>Chironomus</taxon>
    </lineage>
</organism>
<reference evidence="1" key="2">
    <citation type="submission" date="2022-10" db="EMBL/GenBank/DDBJ databases">
        <authorList>
            <consortium name="ENA_rothamsted_submissions"/>
            <consortium name="culmorum"/>
            <person name="King R."/>
        </authorList>
    </citation>
    <scope>NUCLEOTIDE SEQUENCE</scope>
</reference>
<gene>
    <name evidence="1" type="ORF">CHIRRI_LOCUS2379</name>
</gene>
<dbReference type="AlphaFoldDB" id="A0A9N9RMT8"/>
<evidence type="ECO:0000313" key="1">
    <source>
        <dbReference type="EMBL" id="CAG9799412.1"/>
    </source>
</evidence>
<dbReference type="EMBL" id="OU895877">
    <property type="protein sequence ID" value="CAG9799412.1"/>
    <property type="molecule type" value="Genomic_DNA"/>
</dbReference>
<proteinExistence type="predicted"/>
<name>A0A9N9RMT8_9DIPT</name>
<reference evidence="1" key="1">
    <citation type="submission" date="2022-01" db="EMBL/GenBank/DDBJ databases">
        <authorList>
            <person name="King R."/>
        </authorList>
    </citation>
    <scope>NUCLEOTIDE SEQUENCE</scope>
</reference>
<dbReference type="Proteomes" id="UP001153620">
    <property type="component" value="Chromosome 1"/>
</dbReference>
<evidence type="ECO:0000313" key="2">
    <source>
        <dbReference type="Proteomes" id="UP001153620"/>
    </source>
</evidence>
<keyword evidence="2" id="KW-1185">Reference proteome</keyword>
<protein>
    <submittedName>
        <fullName evidence="1">Uncharacterized protein</fullName>
    </submittedName>
</protein>
<accession>A0A9N9RMT8</accession>